<dbReference type="GO" id="GO:0031564">
    <property type="term" value="P:transcription antitermination"/>
    <property type="evidence" value="ECO:0007669"/>
    <property type="project" value="UniProtKB-KW"/>
</dbReference>
<organism evidence="8 9">
    <name type="scientific">Pseudothermotoga thermarum DSM 5069</name>
    <dbReference type="NCBI Taxonomy" id="688269"/>
    <lineage>
        <taxon>Bacteria</taxon>
        <taxon>Thermotogati</taxon>
        <taxon>Thermotogota</taxon>
        <taxon>Thermotogae</taxon>
        <taxon>Thermotogales</taxon>
        <taxon>Thermotogaceae</taxon>
        <taxon>Pseudothermotoga</taxon>
    </lineage>
</organism>
<dbReference type="KEGG" id="tta:Theth_1575"/>
<dbReference type="PANTHER" id="PTHR11078:SF3">
    <property type="entry name" value="ANTITERMINATION NUSB DOMAIN-CONTAINING PROTEIN"/>
    <property type="match status" value="1"/>
</dbReference>
<evidence type="ECO:0000256" key="2">
    <source>
        <dbReference type="ARBA" id="ARBA00022814"/>
    </source>
</evidence>
<comment type="function">
    <text evidence="6">Involved in transcription antitermination. Required for transcription of ribosomal RNA (rRNA) genes. Binds specifically to the boxA antiterminator sequence of the ribosomal RNA (rrn) operons.</text>
</comment>
<dbReference type="HOGENOM" id="CLU_087843_3_1_0"/>
<evidence type="ECO:0000313" key="9">
    <source>
        <dbReference type="Proteomes" id="UP000006804"/>
    </source>
</evidence>
<comment type="similarity">
    <text evidence="1 6">Belongs to the NusB family.</text>
</comment>
<evidence type="ECO:0000256" key="1">
    <source>
        <dbReference type="ARBA" id="ARBA00005952"/>
    </source>
</evidence>
<evidence type="ECO:0000256" key="5">
    <source>
        <dbReference type="ARBA" id="ARBA00023163"/>
    </source>
</evidence>
<dbReference type="Proteomes" id="UP000006804">
    <property type="component" value="Chromosome"/>
</dbReference>
<dbReference type="NCBIfam" id="TIGR01951">
    <property type="entry name" value="nusB"/>
    <property type="match status" value="1"/>
</dbReference>
<evidence type="ECO:0000259" key="7">
    <source>
        <dbReference type="Pfam" id="PF01029"/>
    </source>
</evidence>
<evidence type="ECO:0000313" key="8">
    <source>
        <dbReference type="EMBL" id="AEH51628.1"/>
    </source>
</evidence>
<dbReference type="GO" id="GO:0003723">
    <property type="term" value="F:RNA binding"/>
    <property type="evidence" value="ECO:0007669"/>
    <property type="project" value="UniProtKB-UniRule"/>
</dbReference>
<protein>
    <recommendedName>
        <fullName evidence="6">Transcription antitermination protein NusB</fullName>
    </recommendedName>
    <alternativeName>
        <fullName evidence="6">Antitermination factor NusB</fullName>
    </alternativeName>
</protein>
<keyword evidence="5 6" id="KW-0804">Transcription</keyword>
<dbReference type="InterPro" id="IPR011605">
    <property type="entry name" value="NusB_fam"/>
</dbReference>
<accession>F7YVH3</accession>
<keyword evidence="4 6" id="KW-0805">Transcription regulation</keyword>
<keyword evidence="3 6" id="KW-0694">RNA-binding</keyword>
<dbReference type="eggNOG" id="COG0781">
    <property type="taxonomic scope" value="Bacteria"/>
</dbReference>
<dbReference type="STRING" id="688269.Theth_1575"/>
<feature type="domain" description="NusB/RsmB/TIM44" evidence="7">
    <location>
        <begin position="6"/>
        <end position="130"/>
    </location>
</feature>
<dbReference type="GO" id="GO:0005829">
    <property type="term" value="C:cytosol"/>
    <property type="evidence" value="ECO:0007669"/>
    <property type="project" value="TreeGrafter"/>
</dbReference>
<dbReference type="Gene3D" id="1.10.940.10">
    <property type="entry name" value="NusB-like"/>
    <property type="match status" value="1"/>
</dbReference>
<dbReference type="EMBL" id="CP002351">
    <property type="protein sequence ID" value="AEH51628.1"/>
    <property type="molecule type" value="Genomic_DNA"/>
</dbReference>
<dbReference type="PATRIC" id="fig|688269.3.peg.1623"/>
<reference evidence="8 9" key="1">
    <citation type="submission" date="2010-11" db="EMBL/GenBank/DDBJ databases">
        <title>The complete genome of Thermotoga thermarum DSM 5069.</title>
        <authorList>
            <consortium name="US DOE Joint Genome Institute (JGI-PGF)"/>
            <person name="Lucas S."/>
            <person name="Copeland A."/>
            <person name="Lapidus A."/>
            <person name="Bruce D."/>
            <person name="Goodwin L."/>
            <person name="Pitluck S."/>
            <person name="Kyrpides N."/>
            <person name="Mavromatis K."/>
            <person name="Ivanova N."/>
            <person name="Zeytun A."/>
            <person name="Brettin T."/>
            <person name="Detter J.C."/>
            <person name="Tapia R."/>
            <person name="Han C."/>
            <person name="Land M."/>
            <person name="Hauser L."/>
            <person name="Markowitz V."/>
            <person name="Cheng J.-F."/>
            <person name="Hugenholtz P."/>
            <person name="Woyke T."/>
            <person name="Wu D."/>
            <person name="Spring S."/>
            <person name="Schroeder M."/>
            <person name="Brambilla E."/>
            <person name="Klenk H.-P."/>
            <person name="Eisen J.A."/>
        </authorList>
    </citation>
    <scope>NUCLEOTIDE SEQUENCE [LARGE SCALE GENOMIC DNA]</scope>
    <source>
        <strain evidence="8 9">DSM 5069</strain>
    </source>
</reference>
<dbReference type="GO" id="GO:0006353">
    <property type="term" value="P:DNA-templated transcription termination"/>
    <property type="evidence" value="ECO:0007669"/>
    <property type="project" value="UniProtKB-UniRule"/>
</dbReference>
<gene>
    <name evidence="6" type="primary">nusB</name>
    <name evidence="8" type="ORF">Theth_1575</name>
</gene>
<dbReference type="SUPFAM" id="SSF48013">
    <property type="entry name" value="NusB-like"/>
    <property type="match status" value="1"/>
</dbReference>
<sequence>MGRRRKMRDLVFKVLFQSEFREDEIDEILKELLSKENSDSLKADVERYVANIKEKKKLIDEKISSCLENWELDRLSTVDKCLLRLGTYELLYEADVPIEVTLDEMIELAKKYGTEDSGRFVNGVLDKIAKTYAPAEKFLL</sequence>
<keyword evidence="2 6" id="KW-0889">Transcription antitermination</keyword>
<name>F7YVH3_9THEM</name>
<keyword evidence="9" id="KW-1185">Reference proteome</keyword>
<dbReference type="HAMAP" id="MF_00073">
    <property type="entry name" value="NusB"/>
    <property type="match status" value="1"/>
</dbReference>
<dbReference type="Pfam" id="PF01029">
    <property type="entry name" value="NusB"/>
    <property type="match status" value="1"/>
</dbReference>
<dbReference type="PANTHER" id="PTHR11078">
    <property type="entry name" value="N UTILIZATION SUBSTANCE PROTEIN B-RELATED"/>
    <property type="match status" value="1"/>
</dbReference>
<dbReference type="InterPro" id="IPR035926">
    <property type="entry name" value="NusB-like_sf"/>
</dbReference>
<dbReference type="InterPro" id="IPR006027">
    <property type="entry name" value="NusB_RsmB_TIM44"/>
</dbReference>
<dbReference type="AlphaFoldDB" id="F7YVH3"/>
<evidence type="ECO:0000256" key="4">
    <source>
        <dbReference type="ARBA" id="ARBA00023015"/>
    </source>
</evidence>
<evidence type="ECO:0000256" key="6">
    <source>
        <dbReference type="HAMAP-Rule" id="MF_00073"/>
    </source>
</evidence>
<proteinExistence type="inferred from homology"/>
<evidence type="ECO:0000256" key="3">
    <source>
        <dbReference type="ARBA" id="ARBA00022884"/>
    </source>
</evidence>